<proteinExistence type="predicted"/>
<accession>A0A6G0TRQ3</accession>
<evidence type="ECO:0000313" key="2">
    <source>
        <dbReference type="Proteomes" id="UP000475862"/>
    </source>
</evidence>
<sequence length="191" mass="21835">MLTSRHVPTVRPIRIIQSDTGTHTKTEFLGEITCTRQVSQGFFLKATTYHFLRRHIQRETNGAQCAVITMTDRVVRTRRRSLYTCITALPFARTSGKRRDRECPGAGRVGCTGAPCGANERWCERMDFRRRRTVTSTPAGCRPPSKAVECGPAYVRVQTRAYTDHRPPQSLYTNFIRNLITNTISRLFILR</sequence>
<reference evidence="1 2" key="1">
    <citation type="submission" date="2019-08" db="EMBL/GenBank/DDBJ databases">
        <title>The genome of the soybean aphid Biotype 1, its phylome, world population structure and adaptation to the North American continent.</title>
        <authorList>
            <person name="Giordano R."/>
            <person name="Donthu R.K."/>
            <person name="Hernandez A.G."/>
            <person name="Wright C.L."/>
            <person name="Zimin A.V."/>
        </authorList>
    </citation>
    <scope>NUCLEOTIDE SEQUENCE [LARGE SCALE GENOMIC DNA]</scope>
    <source>
        <tissue evidence="1">Whole aphids</tissue>
    </source>
</reference>
<dbReference type="EMBL" id="VYZN01000018">
    <property type="protein sequence ID" value="KAE9537476.1"/>
    <property type="molecule type" value="Genomic_DNA"/>
</dbReference>
<protein>
    <submittedName>
        <fullName evidence="1">Uncharacterized protein</fullName>
    </submittedName>
</protein>
<keyword evidence="2" id="KW-1185">Reference proteome</keyword>
<gene>
    <name evidence="1" type="ORF">AGLY_006499</name>
</gene>
<dbReference type="Proteomes" id="UP000475862">
    <property type="component" value="Unassembled WGS sequence"/>
</dbReference>
<comment type="caution">
    <text evidence="1">The sequence shown here is derived from an EMBL/GenBank/DDBJ whole genome shotgun (WGS) entry which is preliminary data.</text>
</comment>
<dbReference type="AlphaFoldDB" id="A0A6G0TRQ3"/>
<organism evidence="1 2">
    <name type="scientific">Aphis glycines</name>
    <name type="common">Soybean aphid</name>
    <dbReference type="NCBI Taxonomy" id="307491"/>
    <lineage>
        <taxon>Eukaryota</taxon>
        <taxon>Metazoa</taxon>
        <taxon>Ecdysozoa</taxon>
        <taxon>Arthropoda</taxon>
        <taxon>Hexapoda</taxon>
        <taxon>Insecta</taxon>
        <taxon>Pterygota</taxon>
        <taxon>Neoptera</taxon>
        <taxon>Paraneoptera</taxon>
        <taxon>Hemiptera</taxon>
        <taxon>Sternorrhyncha</taxon>
        <taxon>Aphidomorpha</taxon>
        <taxon>Aphidoidea</taxon>
        <taxon>Aphididae</taxon>
        <taxon>Aphidini</taxon>
        <taxon>Aphis</taxon>
        <taxon>Aphis</taxon>
    </lineage>
</organism>
<evidence type="ECO:0000313" key="1">
    <source>
        <dbReference type="EMBL" id="KAE9537476.1"/>
    </source>
</evidence>
<name>A0A6G0TRQ3_APHGL</name>